<dbReference type="CDD" id="cd07984">
    <property type="entry name" value="LPLAT_LABLAT-like"/>
    <property type="match status" value="1"/>
</dbReference>
<proteinExistence type="predicted"/>
<evidence type="ECO:0000256" key="1">
    <source>
        <dbReference type="ARBA" id="ARBA00004533"/>
    </source>
</evidence>
<sequence length="324" mass="37853">MSQEKPESLENQAQQKTYTSDYHFQWKFLHPKYLGLWLLVLILFILGRLPLPAFFATGRAMGRLLMKLGGSRLRVTRQNLALCFPEKTDQQREQLLKQNFETLGIALLEPGLAWFASRSRIQRLGRFEIDPELQTHLEQGKPILLSALHMTCLEMACRIASENMPFNLLYRPNNNPLFEYLSGKFRQRPKFKTRFIPRKQVKDLLHFMQHDEPGMILPDQDFGPKRSVFMPFFGVNTATVMSTSDFARQTFASVAIVTIYLEKTGYVVKFSAPLKNFPSDDSFADTLRLNQLTEQRILEHPEQYLWQHRRFKTRPEGESSLYQK</sequence>
<keyword evidence="7" id="KW-0812">Transmembrane</keyword>
<accession>A0A2V1GUL6</accession>
<keyword evidence="9" id="KW-1185">Reference proteome</keyword>
<evidence type="ECO:0000256" key="3">
    <source>
        <dbReference type="ARBA" id="ARBA00022519"/>
    </source>
</evidence>
<dbReference type="GO" id="GO:0009247">
    <property type="term" value="P:glycolipid biosynthetic process"/>
    <property type="evidence" value="ECO:0007669"/>
    <property type="project" value="UniProtKB-ARBA"/>
</dbReference>
<dbReference type="PANTHER" id="PTHR30606:SF9">
    <property type="entry name" value="LIPID A BIOSYNTHESIS LAUROYLTRANSFERASE"/>
    <property type="match status" value="1"/>
</dbReference>
<evidence type="ECO:0000256" key="5">
    <source>
        <dbReference type="ARBA" id="ARBA00023136"/>
    </source>
</evidence>
<dbReference type="GO" id="GO:0005886">
    <property type="term" value="C:plasma membrane"/>
    <property type="evidence" value="ECO:0007669"/>
    <property type="project" value="UniProtKB-SubCell"/>
</dbReference>
<evidence type="ECO:0000313" key="8">
    <source>
        <dbReference type="EMBL" id="PVZ66367.1"/>
    </source>
</evidence>
<evidence type="ECO:0000313" key="9">
    <source>
        <dbReference type="Proteomes" id="UP000244906"/>
    </source>
</evidence>
<dbReference type="EMBL" id="QDDL01000008">
    <property type="protein sequence ID" value="PVZ66367.1"/>
    <property type="molecule type" value="Genomic_DNA"/>
</dbReference>
<evidence type="ECO:0000256" key="4">
    <source>
        <dbReference type="ARBA" id="ARBA00022679"/>
    </source>
</evidence>
<dbReference type="PIRSF" id="PIRSF026649">
    <property type="entry name" value="MsbB"/>
    <property type="match status" value="1"/>
</dbReference>
<protein>
    <submittedName>
        <fullName evidence="8">Lipid A biosynthesis lauroyl acyltransferase</fullName>
    </submittedName>
</protein>
<dbReference type="OrthoDB" id="9803456at2"/>
<evidence type="ECO:0000256" key="7">
    <source>
        <dbReference type="SAM" id="Phobius"/>
    </source>
</evidence>
<keyword evidence="5 7" id="KW-0472">Membrane</keyword>
<dbReference type="RefSeq" id="WP_116688287.1">
    <property type="nucleotide sequence ID" value="NZ_CAWNYD010000008.1"/>
</dbReference>
<name>A0A2V1GUL6_9GAMM</name>
<feature type="transmembrane region" description="Helical" evidence="7">
    <location>
        <begin position="34"/>
        <end position="57"/>
    </location>
</feature>
<evidence type="ECO:0000256" key="6">
    <source>
        <dbReference type="ARBA" id="ARBA00023315"/>
    </source>
</evidence>
<comment type="subcellular location">
    <subcellularLocation>
        <location evidence="1">Cell inner membrane</location>
    </subcellularLocation>
</comment>
<keyword evidence="6 8" id="KW-0012">Acyltransferase</keyword>
<keyword evidence="4 8" id="KW-0808">Transferase</keyword>
<dbReference type="AlphaFoldDB" id="A0A2V1GUL6"/>
<evidence type="ECO:0000256" key="2">
    <source>
        <dbReference type="ARBA" id="ARBA00022475"/>
    </source>
</evidence>
<dbReference type="Proteomes" id="UP000244906">
    <property type="component" value="Unassembled WGS sequence"/>
</dbReference>
<dbReference type="GO" id="GO:0016746">
    <property type="term" value="F:acyltransferase activity"/>
    <property type="evidence" value="ECO:0007669"/>
    <property type="project" value="UniProtKB-KW"/>
</dbReference>
<dbReference type="Pfam" id="PF03279">
    <property type="entry name" value="Lip_A_acyltrans"/>
    <property type="match status" value="1"/>
</dbReference>
<reference evidence="8 9" key="1">
    <citation type="submission" date="2018-04" db="EMBL/GenBank/DDBJ databases">
        <title>Thalassorhabdus spongiae gen. nov., sp. nov., isolated from a marine sponge in South-West Iceland.</title>
        <authorList>
            <person name="Knobloch S."/>
            <person name="Daussin A."/>
            <person name="Johannsson R."/>
            <person name="Marteinsson V.T."/>
        </authorList>
    </citation>
    <scope>NUCLEOTIDE SEQUENCE [LARGE SCALE GENOMIC DNA]</scope>
    <source>
        <strain evidence="8 9">Hp12</strain>
    </source>
</reference>
<keyword evidence="7" id="KW-1133">Transmembrane helix</keyword>
<keyword evidence="3" id="KW-0997">Cell inner membrane</keyword>
<gene>
    <name evidence="8" type="ORF">DC094_16855</name>
</gene>
<comment type="caution">
    <text evidence="8">The sequence shown here is derived from an EMBL/GenBank/DDBJ whole genome shotgun (WGS) entry which is preliminary data.</text>
</comment>
<dbReference type="PANTHER" id="PTHR30606">
    <property type="entry name" value="LIPID A BIOSYNTHESIS LAUROYL ACYLTRANSFERASE"/>
    <property type="match status" value="1"/>
</dbReference>
<dbReference type="InterPro" id="IPR004960">
    <property type="entry name" value="LipA_acyltrans"/>
</dbReference>
<keyword evidence="2" id="KW-1003">Cell membrane</keyword>
<organism evidence="8 9">
    <name type="scientific">Pelagibaculum spongiae</name>
    <dbReference type="NCBI Taxonomy" id="2080658"/>
    <lineage>
        <taxon>Bacteria</taxon>
        <taxon>Pseudomonadati</taxon>
        <taxon>Pseudomonadota</taxon>
        <taxon>Gammaproteobacteria</taxon>
        <taxon>Oceanospirillales</taxon>
        <taxon>Pelagibaculum</taxon>
    </lineage>
</organism>